<proteinExistence type="predicted"/>
<comment type="caution">
    <text evidence="2">The sequence shown here is derived from an EMBL/GenBank/DDBJ whole genome shotgun (WGS) entry which is preliminary data.</text>
</comment>
<keyword evidence="1" id="KW-0472">Membrane</keyword>
<organism evidence="2 3">
    <name type="scientific">Actinoplanes italicus</name>
    <dbReference type="NCBI Taxonomy" id="113567"/>
    <lineage>
        <taxon>Bacteria</taxon>
        <taxon>Bacillati</taxon>
        <taxon>Actinomycetota</taxon>
        <taxon>Actinomycetes</taxon>
        <taxon>Micromonosporales</taxon>
        <taxon>Micromonosporaceae</taxon>
        <taxon>Actinoplanes</taxon>
    </lineage>
</organism>
<dbReference type="RefSeq" id="WP_146169208.1">
    <property type="nucleotide sequence ID" value="NZ_BOMO01000003.1"/>
</dbReference>
<reference evidence="2 3" key="1">
    <citation type="submission" date="2018-03" db="EMBL/GenBank/DDBJ databases">
        <title>Genomic Encyclopedia of Archaeal and Bacterial Type Strains, Phase II (KMG-II): from individual species to whole genera.</title>
        <authorList>
            <person name="Goeker M."/>
        </authorList>
    </citation>
    <scope>NUCLEOTIDE SEQUENCE [LARGE SCALE GENOMIC DNA]</scope>
    <source>
        <strain evidence="2 3">DSM 43146</strain>
    </source>
</reference>
<keyword evidence="1" id="KW-1133">Transmembrane helix</keyword>
<dbReference type="InterPro" id="IPR011047">
    <property type="entry name" value="Quinoprotein_ADH-like_sf"/>
</dbReference>
<evidence type="ECO:0000313" key="2">
    <source>
        <dbReference type="EMBL" id="PRX21375.1"/>
    </source>
</evidence>
<keyword evidence="3" id="KW-1185">Reference proteome</keyword>
<dbReference type="Proteomes" id="UP000239415">
    <property type="component" value="Unassembled WGS sequence"/>
</dbReference>
<accession>A0A2T0KDJ5</accession>
<dbReference type="SUPFAM" id="SSF50998">
    <property type="entry name" value="Quinoprotein alcohol dehydrogenase-like"/>
    <property type="match status" value="1"/>
</dbReference>
<dbReference type="EMBL" id="PVMZ01000006">
    <property type="protein sequence ID" value="PRX21375.1"/>
    <property type="molecule type" value="Genomic_DNA"/>
</dbReference>
<gene>
    <name evidence="2" type="ORF">CLV67_106155</name>
</gene>
<evidence type="ECO:0000256" key="1">
    <source>
        <dbReference type="SAM" id="Phobius"/>
    </source>
</evidence>
<evidence type="ECO:0000313" key="3">
    <source>
        <dbReference type="Proteomes" id="UP000239415"/>
    </source>
</evidence>
<protein>
    <submittedName>
        <fullName evidence="2">Uncharacterized protein</fullName>
    </submittedName>
</protein>
<feature type="transmembrane region" description="Helical" evidence="1">
    <location>
        <begin position="41"/>
        <end position="62"/>
    </location>
</feature>
<keyword evidence="1" id="KW-0812">Transmembrane</keyword>
<dbReference type="OrthoDB" id="3405865at2"/>
<sequence length="387" mass="41075">MERIPQDMAEAVRVAAGAARGYPGDLADIHRRARRFRRRQMVLSAAAVVAVVAGAGAGVSLMRRAEPAPPPAATGEPVVAVPSVAPSTGPASSPAAKGPVQHLVLRDADGTYEAPSGKRFEIGGETRLAEILPDGTLVTHDVVGSRNWERLVVLADGSLVALGSHDTRPGTKRTDGPDVTGVEYRLVVTRPDGKVRIQRDVRRQGEPVVLVTATATTAYLWRPAGLVSHNLTTGKERIVVRSAAVQVGDADQIRFIDLSGNRLAIARMRDECVPRVYDVTTGRLVAEIPLTASGCIALSDMRVSPDGATLAVVYDRNGEKGLDSAADQIRISDGKVLNGTFMLNQGFEKIPPAITAAWENDKTLRLAVYPVGASGVSLMNLFSMTID</sequence>
<name>A0A2T0KDJ5_9ACTN</name>
<dbReference type="AlphaFoldDB" id="A0A2T0KDJ5"/>